<feature type="domain" description="SusD-like N-terminal" evidence="7">
    <location>
        <begin position="65"/>
        <end position="242"/>
    </location>
</feature>
<reference evidence="8 9" key="1">
    <citation type="submission" date="2016-11" db="EMBL/GenBank/DDBJ databases">
        <title>Whole genomes of Flavobacteriaceae.</title>
        <authorList>
            <person name="Stine C."/>
            <person name="Li C."/>
            <person name="Tadesse D."/>
        </authorList>
    </citation>
    <scope>NUCLEOTIDE SEQUENCE [LARGE SCALE GENOMIC DNA]</scope>
    <source>
        <strain evidence="8 9">DSM 24704</strain>
    </source>
</reference>
<dbReference type="CDD" id="cd08977">
    <property type="entry name" value="SusD"/>
    <property type="match status" value="1"/>
</dbReference>
<evidence type="ECO:0000259" key="6">
    <source>
        <dbReference type="Pfam" id="PF07980"/>
    </source>
</evidence>
<keyword evidence="4" id="KW-0472">Membrane</keyword>
<dbReference type="OrthoDB" id="621570at2"/>
<evidence type="ECO:0000256" key="2">
    <source>
        <dbReference type="ARBA" id="ARBA00006275"/>
    </source>
</evidence>
<dbReference type="Gene3D" id="1.25.40.390">
    <property type="match status" value="1"/>
</dbReference>
<evidence type="ECO:0000313" key="8">
    <source>
        <dbReference type="EMBL" id="OXE99951.1"/>
    </source>
</evidence>
<comment type="subcellular location">
    <subcellularLocation>
        <location evidence="1">Cell outer membrane</location>
    </subcellularLocation>
</comment>
<dbReference type="RefSeq" id="WP_089481454.1">
    <property type="nucleotide sequence ID" value="NZ_MUGS01000058.1"/>
</dbReference>
<dbReference type="AlphaFoldDB" id="A0A227NS89"/>
<evidence type="ECO:0000256" key="4">
    <source>
        <dbReference type="ARBA" id="ARBA00023136"/>
    </source>
</evidence>
<dbReference type="InterPro" id="IPR012944">
    <property type="entry name" value="SusD_RagB_dom"/>
</dbReference>
<evidence type="ECO:0000256" key="5">
    <source>
        <dbReference type="ARBA" id="ARBA00023237"/>
    </source>
</evidence>
<dbReference type="Proteomes" id="UP000214684">
    <property type="component" value="Unassembled WGS sequence"/>
</dbReference>
<keyword evidence="5" id="KW-0998">Cell outer membrane</keyword>
<protein>
    <submittedName>
        <fullName evidence="8">RagB/SusD family nutrient uptake outer membrane protein</fullName>
    </submittedName>
</protein>
<name>A0A227NS89_9FLAO</name>
<organism evidence="8 9">
    <name type="scientific">Flavobacterium araucananum</name>
    <dbReference type="NCBI Taxonomy" id="946678"/>
    <lineage>
        <taxon>Bacteria</taxon>
        <taxon>Pseudomonadati</taxon>
        <taxon>Bacteroidota</taxon>
        <taxon>Flavobacteriia</taxon>
        <taxon>Flavobacteriales</taxon>
        <taxon>Flavobacteriaceae</taxon>
        <taxon>Flavobacterium</taxon>
    </lineage>
</organism>
<gene>
    <name evidence="8" type="ORF">B0A64_21025</name>
</gene>
<dbReference type="SUPFAM" id="SSF48452">
    <property type="entry name" value="TPR-like"/>
    <property type="match status" value="1"/>
</dbReference>
<dbReference type="InterPro" id="IPR011990">
    <property type="entry name" value="TPR-like_helical_dom_sf"/>
</dbReference>
<dbReference type="Pfam" id="PF07980">
    <property type="entry name" value="SusD_RagB"/>
    <property type="match status" value="1"/>
</dbReference>
<dbReference type="Pfam" id="PF14322">
    <property type="entry name" value="SusD-like_3"/>
    <property type="match status" value="1"/>
</dbReference>
<dbReference type="GO" id="GO:0009279">
    <property type="term" value="C:cell outer membrane"/>
    <property type="evidence" value="ECO:0007669"/>
    <property type="project" value="UniProtKB-SubCell"/>
</dbReference>
<evidence type="ECO:0000256" key="1">
    <source>
        <dbReference type="ARBA" id="ARBA00004442"/>
    </source>
</evidence>
<keyword evidence="9" id="KW-1185">Reference proteome</keyword>
<dbReference type="EMBL" id="MUGS01000058">
    <property type="protein sequence ID" value="OXE99951.1"/>
    <property type="molecule type" value="Genomic_DNA"/>
</dbReference>
<sequence>MKNHVQQLKIHFFKDKKMNLSYNFIFLSLFCLLIYGCDSFVEVDLPTSQLTGNTIFNDKNTANAALANIYAQIRDNGLMTGKSNGISNLLGNYSDELTFYGTDANSAKDFYNNAIIPSNTTVTGWWNNSYKQIYATNAIIEGVSKTTKLAESDKNQLLGEALFIRALLHFYLVNLFDNIPYITTTSYEVNAVVSKKSVPEVYADINTDLQKAITLLPDNYISAGRVRPNNSTANALLARVYLYSNQWDAAEQTATLVIKNTNLYPLENNIDKVFLKESTSTIWQLMPSTAGKNTDEGNVFIFNSGPPTLVALNTDLVIAFTTDDLRRTHWTKAITSGASTWYHASKYKQRIPSGTSLEYSIVLRLEEQYLIRAEARAHLNKLAEAKEDLNKIRNRSGLQNTTAITAEEVLEAILNERKLEFFTEQGQRFFDLKRTGNLDNILSGRKSGWNTTDRLFPIPDSELRVNPNLLPQNEGY</sequence>
<evidence type="ECO:0000313" key="9">
    <source>
        <dbReference type="Proteomes" id="UP000214684"/>
    </source>
</evidence>
<proteinExistence type="inferred from homology"/>
<comment type="caution">
    <text evidence="8">The sequence shown here is derived from an EMBL/GenBank/DDBJ whole genome shotgun (WGS) entry which is preliminary data.</text>
</comment>
<dbReference type="InterPro" id="IPR033985">
    <property type="entry name" value="SusD-like_N"/>
</dbReference>
<accession>A0A227NS89</accession>
<evidence type="ECO:0000259" key="7">
    <source>
        <dbReference type="Pfam" id="PF14322"/>
    </source>
</evidence>
<feature type="domain" description="RagB/SusD" evidence="6">
    <location>
        <begin position="333"/>
        <end position="476"/>
    </location>
</feature>
<comment type="similarity">
    <text evidence="2">Belongs to the SusD family.</text>
</comment>
<evidence type="ECO:0000256" key="3">
    <source>
        <dbReference type="ARBA" id="ARBA00022729"/>
    </source>
</evidence>
<keyword evidence="3" id="KW-0732">Signal</keyword>